<dbReference type="Proteomes" id="UP000269945">
    <property type="component" value="Unassembled WGS sequence"/>
</dbReference>
<reference evidence="2 3" key="1">
    <citation type="submission" date="2018-10" db="EMBL/GenBank/DDBJ databases">
        <authorList>
            <person name="Ekblom R."/>
            <person name="Jareborg N."/>
        </authorList>
    </citation>
    <scope>NUCLEOTIDE SEQUENCE [LARGE SCALE GENOMIC DNA]</scope>
    <source>
        <tissue evidence="2">Muscle</tissue>
    </source>
</reference>
<accession>A0A9X9M917</accession>
<feature type="region of interest" description="Disordered" evidence="1">
    <location>
        <begin position="1"/>
        <end position="23"/>
    </location>
</feature>
<proteinExistence type="predicted"/>
<keyword evidence="3" id="KW-1185">Reference proteome</keyword>
<protein>
    <submittedName>
        <fullName evidence="2">Uncharacterized protein</fullName>
    </submittedName>
</protein>
<gene>
    <name evidence="2" type="ORF">BN2614_LOCUS2</name>
</gene>
<sequence length="63" mass="7068">MHQPLHVENSWAPSETEHHGKPALLRGKLLAKGGNFLMETEVTQTGLAPVRVWKCTSKKKHPE</sequence>
<name>A0A9X9M917_GULGU</name>
<evidence type="ECO:0000256" key="1">
    <source>
        <dbReference type="SAM" id="MobiDB-lite"/>
    </source>
</evidence>
<dbReference type="EMBL" id="CYRY02044463">
    <property type="protein sequence ID" value="VCX39417.1"/>
    <property type="molecule type" value="Genomic_DNA"/>
</dbReference>
<evidence type="ECO:0000313" key="2">
    <source>
        <dbReference type="EMBL" id="VCX39417.1"/>
    </source>
</evidence>
<evidence type="ECO:0000313" key="3">
    <source>
        <dbReference type="Proteomes" id="UP000269945"/>
    </source>
</evidence>
<organism evidence="2 3">
    <name type="scientific">Gulo gulo</name>
    <name type="common">Wolverine</name>
    <name type="synonym">Gluton</name>
    <dbReference type="NCBI Taxonomy" id="48420"/>
    <lineage>
        <taxon>Eukaryota</taxon>
        <taxon>Metazoa</taxon>
        <taxon>Chordata</taxon>
        <taxon>Craniata</taxon>
        <taxon>Vertebrata</taxon>
        <taxon>Euteleostomi</taxon>
        <taxon>Mammalia</taxon>
        <taxon>Eutheria</taxon>
        <taxon>Laurasiatheria</taxon>
        <taxon>Carnivora</taxon>
        <taxon>Caniformia</taxon>
        <taxon>Musteloidea</taxon>
        <taxon>Mustelidae</taxon>
        <taxon>Guloninae</taxon>
        <taxon>Gulo</taxon>
    </lineage>
</organism>
<dbReference type="AlphaFoldDB" id="A0A9X9M917"/>
<comment type="caution">
    <text evidence="2">The sequence shown here is derived from an EMBL/GenBank/DDBJ whole genome shotgun (WGS) entry which is preliminary data.</text>
</comment>